<reference evidence="1 2" key="1">
    <citation type="submission" date="2024-09" db="EMBL/GenBank/DDBJ databases">
        <authorList>
            <person name="Sun Q."/>
            <person name="Mori K."/>
        </authorList>
    </citation>
    <scope>NUCLEOTIDE SEQUENCE [LARGE SCALE GENOMIC DNA]</scope>
    <source>
        <strain evidence="1 2">CCM 7792</strain>
    </source>
</reference>
<dbReference type="Proteomes" id="UP001589773">
    <property type="component" value="Unassembled WGS sequence"/>
</dbReference>
<sequence>MNIVGWIREGDQAACGGTVAEGEQTFRCDGRAFSFKGAQMSCPQNCVIAEEFAGSILSNSRRRVLHGMKTSAGCPLLSTLNGRDGVRNTPEEVAPIRFTRNDSGEWVGRTNEGFDQHFLLTDQQTGEPLRDRHYRLTCNGKTVGGKSDANGMTQKIAADDPLEVIIEVLPEGYAEPAR</sequence>
<accession>A0ABV6FB64</accession>
<dbReference type="EMBL" id="JBHLWP010000003">
    <property type="protein sequence ID" value="MFC0250765.1"/>
    <property type="molecule type" value="Genomic_DNA"/>
</dbReference>
<evidence type="ECO:0000313" key="1">
    <source>
        <dbReference type="EMBL" id="MFC0250765.1"/>
    </source>
</evidence>
<dbReference type="InterPro" id="IPR008727">
    <property type="entry name" value="PAAR_motif"/>
</dbReference>
<organism evidence="1 2">
    <name type="scientific">Massilia consociata</name>
    <dbReference type="NCBI Taxonomy" id="760117"/>
    <lineage>
        <taxon>Bacteria</taxon>
        <taxon>Pseudomonadati</taxon>
        <taxon>Pseudomonadota</taxon>
        <taxon>Betaproteobacteria</taxon>
        <taxon>Burkholderiales</taxon>
        <taxon>Oxalobacteraceae</taxon>
        <taxon>Telluria group</taxon>
        <taxon>Massilia</taxon>
    </lineage>
</organism>
<dbReference type="RefSeq" id="WP_379677526.1">
    <property type="nucleotide sequence ID" value="NZ_JBHLWP010000003.1"/>
</dbReference>
<keyword evidence="2" id="KW-1185">Reference proteome</keyword>
<name>A0ABV6FB64_9BURK</name>
<evidence type="ECO:0000313" key="2">
    <source>
        <dbReference type="Proteomes" id="UP001589773"/>
    </source>
</evidence>
<dbReference type="CDD" id="cd14744">
    <property type="entry name" value="PAAR_CT_2"/>
    <property type="match status" value="1"/>
</dbReference>
<protein>
    <submittedName>
        <fullName evidence="1">PAAR domain-containing protein</fullName>
    </submittedName>
</protein>
<comment type="caution">
    <text evidence="1">The sequence shown here is derived from an EMBL/GenBank/DDBJ whole genome shotgun (WGS) entry which is preliminary data.</text>
</comment>
<gene>
    <name evidence="1" type="ORF">ACFFJK_02585</name>
</gene>
<dbReference type="Pfam" id="PF05488">
    <property type="entry name" value="PAAR_motif"/>
    <property type="match status" value="1"/>
</dbReference>
<proteinExistence type="predicted"/>